<dbReference type="InterPro" id="IPR015807">
    <property type="entry name" value="His-tRNA-ligase"/>
</dbReference>
<dbReference type="SUPFAM" id="SSF52954">
    <property type="entry name" value="Class II aaRS ABD-related"/>
    <property type="match status" value="1"/>
</dbReference>
<dbReference type="Gene3D" id="3.30.930.10">
    <property type="entry name" value="Bira Bifunctional Protein, Domain 2"/>
    <property type="match status" value="1"/>
</dbReference>
<reference evidence="15" key="1">
    <citation type="submission" date="2011-06" db="EMBL/GenBank/DDBJ databases">
        <title>Complete sequence of Streptococcus parasanguinis strain ATCC 15912.</title>
        <authorList>
            <person name="Muzny D."/>
            <person name="Qin X."/>
            <person name="Buhay C."/>
            <person name="Dugan-Rocha S."/>
            <person name="Ding Y."/>
            <person name="Chen G."/>
            <person name="Hawes A."/>
            <person name="Holder M."/>
            <person name="Jhangiani S."/>
            <person name="Johnson A."/>
            <person name="Khan Z."/>
            <person name="Li Z."/>
            <person name="Liu W."/>
            <person name="Liu X."/>
            <person name="Perez L."/>
            <person name="Shen H."/>
            <person name="Wang Q."/>
            <person name="Watt J."/>
            <person name="Xi L."/>
            <person name="Xin Y."/>
            <person name="Zhou J."/>
            <person name="Deng J."/>
            <person name="Jiang H."/>
            <person name="Liu Y."/>
            <person name="Qu J."/>
            <person name="Song X.-Z."/>
            <person name="Zhang L."/>
            <person name="Villasana D."/>
            <person name="Johnson A."/>
            <person name="Liu J."/>
            <person name="Liyanage D."/>
            <person name="Lorensuhewa L."/>
            <person name="Robinson T."/>
            <person name="Song A."/>
            <person name="Song B.-B."/>
            <person name="Dinh H."/>
            <person name="Thornton R."/>
            <person name="Coyle M."/>
            <person name="Francisco L."/>
            <person name="Jackson L."/>
            <person name="Javaid M."/>
            <person name="Korchina V."/>
            <person name="Kovar C."/>
            <person name="Mata R."/>
            <person name="Mathew T."/>
            <person name="Ngo R."/>
            <person name="Nguyen L."/>
            <person name="Nguyen N."/>
            <person name="Okwuonu G."/>
            <person name="Ongeri F."/>
            <person name="Pham C."/>
            <person name="Simmons D."/>
            <person name="Wilczek-Boney K."/>
            <person name="Hale W."/>
            <person name="Jakkamsetti A."/>
            <person name="Pham P."/>
            <person name="Ruth R."/>
            <person name="San Lucas F."/>
            <person name="Warren J."/>
            <person name="Zhang J."/>
            <person name="Zhao Z."/>
            <person name="Zhou C."/>
            <person name="Zhu D."/>
            <person name="Lee S."/>
            <person name="Bess C."/>
            <person name="Blankenburg K."/>
            <person name="Forbes L."/>
            <person name="Fu Q."/>
            <person name="Gubbala S."/>
            <person name="Hirani K."/>
            <person name="Jayaseelan J.C."/>
            <person name="Lara F."/>
            <person name="Munidasa M."/>
            <person name="Palculict T."/>
            <person name="Patil S."/>
            <person name="Pu L.-L."/>
            <person name="Saada N."/>
            <person name="Tang L."/>
            <person name="Weissenberger G."/>
            <person name="Zhu Y."/>
            <person name="Hemphill L."/>
            <person name="Shang Y."/>
            <person name="Youmans B."/>
            <person name="Ayvaz T."/>
            <person name="Ross M."/>
            <person name="Santibanez J."/>
            <person name="Aqrawi P."/>
            <person name="Gross S."/>
            <person name="Joshi V."/>
            <person name="Fowler G."/>
            <person name="Nazareth L."/>
            <person name="Reid J."/>
            <person name="Worley K."/>
            <person name="Petrosino J."/>
            <person name="Highlander S."/>
            <person name="Gibbs R."/>
        </authorList>
    </citation>
    <scope>NUCLEOTIDE SEQUENCE [LARGE SCALE GENOMIC DNA]</scope>
    <source>
        <strain evidence="15">ATCC 15912 / DSM 6778 / CIP 104372 / LMG 14537</strain>
    </source>
</reference>
<keyword evidence="6 11" id="KW-0547">Nucleotide-binding</keyword>
<evidence type="ECO:0000313" key="15">
    <source>
        <dbReference type="Proteomes" id="UP000001502"/>
    </source>
</evidence>
<comment type="subunit">
    <text evidence="3 11">Homodimer.</text>
</comment>
<dbReference type="CDD" id="cd00859">
    <property type="entry name" value="HisRS_anticodon"/>
    <property type="match status" value="1"/>
</dbReference>
<sequence>MKAMKLQKPKGTQDILPGDSAKWQYVEGFARKVFARYHYDEIRTPIFEHYEVISRSVGDTTDIVTKEMYDFYDKGDRHITLRPEGTAPVVRSYVENKLFAPEVQKPSKFYYIGPMFRYERPQAGRLRQFHQIGVECFGSSNPATDVETIAMAAQFLKELGIDNVILHLNTLGSPASRQAYRQALIDYLLPMKDQLSKDSQRRLEENPLRVLDSKEKEDKAAVEQAPSILDYLDEESQAHFDAVRRMLEDLGVAYVIDTNMVRGLDYYNHTIFEFITEIEGNELTVCAGGRYDGLVEYFGGPATAGFGFGIGVERILLVLEKKGIELPIETGLDAYIAVLGDEVNEAALSLVQALRIQGFKAERDYLGRKLKAQFKSADVFAAKALITLGSSEVESGQVTVKNNQTRQEVTVALESLKKDFPSVLAELGLA</sequence>
<proteinExistence type="inferred from homology"/>
<dbReference type="InterPro" id="IPR041715">
    <property type="entry name" value="HisRS-like_core"/>
</dbReference>
<dbReference type="Proteomes" id="UP000001502">
    <property type="component" value="Chromosome"/>
</dbReference>
<keyword evidence="4 11" id="KW-0963">Cytoplasm</keyword>
<evidence type="ECO:0000256" key="8">
    <source>
        <dbReference type="ARBA" id="ARBA00022917"/>
    </source>
</evidence>
<feature type="binding site" evidence="12">
    <location>
        <position position="131"/>
    </location>
    <ligand>
        <name>L-histidine</name>
        <dbReference type="ChEBI" id="CHEBI:57595"/>
    </ligand>
</feature>
<dbReference type="FunFam" id="3.30.930.10:FF:000005">
    <property type="entry name" value="Histidine--tRNA ligase"/>
    <property type="match status" value="1"/>
</dbReference>
<evidence type="ECO:0000256" key="4">
    <source>
        <dbReference type="ARBA" id="ARBA00022490"/>
    </source>
</evidence>
<dbReference type="GO" id="GO:0016740">
    <property type="term" value="F:transferase activity"/>
    <property type="evidence" value="ECO:0007669"/>
    <property type="project" value="UniProtKB-ARBA"/>
</dbReference>
<evidence type="ECO:0000313" key="14">
    <source>
        <dbReference type="EMBL" id="AEH56600.1"/>
    </source>
</evidence>
<organism evidence="14 15">
    <name type="scientific">Streptococcus parasanguinis (strain ATCC 15912 / DSM 6778 / CIP 104372 / LMG 14537)</name>
    <dbReference type="NCBI Taxonomy" id="760570"/>
    <lineage>
        <taxon>Bacteria</taxon>
        <taxon>Bacillati</taxon>
        <taxon>Bacillota</taxon>
        <taxon>Bacilli</taxon>
        <taxon>Lactobacillales</taxon>
        <taxon>Streptococcaceae</taxon>
        <taxon>Streptococcus</taxon>
    </lineage>
</organism>
<dbReference type="Pfam" id="PF03129">
    <property type="entry name" value="HGTP_anticodon"/>
    <property type="match status" value="1"/>
</dbReference>
<keyword evidence="9 11" id="KW-0030">Aminoacyl-tRNA synthetase</keyword>
<evidence type="ECO:0000256" key="6">
    <source>
        <dbReference type="ARBA" id="ARBA00022741"/>
    </source>
</evidence>
<evidence type="ECO:0000256" key="11">
    <source>
        <dbReference type="HAMAP-Rule" id="MF_00127"/>
    </source>
</evidence>
<comment type="similarity">
    <text evidence="2 11">Belongs to the class-II aminoacyl-tRNA synthetase family.</text>
</comment>
<evidence type="ECO:0000256" key="2">
    <source>
        <dbReference type="ARBA" id="ARBA00008226"/>
    </source>
</evidence>
<feature type="binding site" evidence="12">
    <location>
        <position position="117"/>
    </location>
    <ligand>
        <name>L-histidine</name>
        <dbReference type="ChEBI" id="CHEBI:57595"/>
    </ligand>
</feature>
<name>F8DGB9_STREP</name>
<dbReference type="HOGENOM" id="CLU_025113_1_1_9"/>
<evidence type="ECO:0000256" key="3">
    <source>
        <dbReference type="ARBA" id="ARBA00011738"/>
    </source>
</evidence>
<dbReference type="GO" id="GO:0004821">
    <property type="term" value="F:histidine-tRNA ligase activity"/>
    <property type="evidence" value="ECO:0007669"/>
    <property type="project" value="UniProtKB-UniRule"/>
</dbReference>
<keyword evidence="5 11" id="KW-0436">Ligase</keyword>
<dbReference type="CDD" id="cd00773">
    <property type="entry name" value="HisRS-like_core"/>
    <property type="match status" value="1"/>
</dbReference>
<dbReference type="Gene3D" id="3.40.50.800">
    <property type="entry name" value="Anticodon-binding domain"/>
    <property type="match status" value="1"/>
</dbReference>
<evidence type="ECO:0000256" key="9">
    <source>
        <dbReference type="ARBA" id="ARBA00023146"/>
    </source>
</evidence>
<keyword evidence="7 11" id="KW-0067">ATP-binding</keyword>
<evidence type="ECO:0000256" key="10">
    <source>
        <dbReference type="ARBA" id="ARBA00047639"/>
    </source>
</evidence>
<dbReference type="GO" id="GO:0005524">
    <property type="term" value="F:ATP binding"/>
    <property type="evidence" value="ECO:0007669"/>
    <property type="project" value="UniProtKB-UniRule"/>
</dbReference>
<dbReference type="NCBIfam" id="TIGR00442">
    <property type="entry name" value="hisS"/>
    <property type="match status" value="1"/>
</dbReference>
<dbReference type="SUPFAM" id="SSF55681">
    <property type="entry name" value="Class II aaRS and biotin synthetases"/>
    <property type="match status" value="1"/>
</dbReference>
<dbReference type="GO" id="GO:0140096">
    <property type="term" value="F:catalytic activity, acting on a protein"/>
    <property type="evidence" value="ECO:0007669"/>
    <property type="project" value="UniProtKB-ARBA"/>
</dbReference>
<dbReference type="KEGG" id="scp:HMPREF0833_11569"/>
<dbReference type="InterPro" id="IPR033656">
    <property type="entry name" value="HisRS_anticodon"/>
</dbReference>
<feature type="binding site" evidence="12">
    <location>
        <begin position="84"/>
        <end position="86"/>
    </location>
    <ligand>
        <name>L-histidine</name>
        <dbReference type="ChEBI" id="CHEBI:57595"/>
    </ligand>
</feature>
<evidence type="ECO:0000256" key="12">
    <source>
        <dbReference type="PIRSR" id="PIRSR001549-1"/>
    </source>
</evidence>
<evidence type="ECO:0000256" key="5">
    <source>
        <dbReference type="ARBA" id="ARBA00022598"/>
    </source>
</evidence>
<keyword evidence="8 11" id="KW-0648">Protein biosynthesis</keyword>
<dbReference type="AlphaFoldDB" id="F8DGB9"/>
<dbReference type="InterPro" id="IPR045864">
    <property type="entry name" value="aa-tRNA-synth_II/BPL/LPL"/>
</dbReference>
<dbReference type="InterPro" id="IPR004154">
    <property type="entry name" value="Anticodon-bd"/>
</dbReference>
<dbReference type="GO" id="GO:0006427">
    <property type="term" value="P:histidyl-tRNA aminoacylation"/>
    <property type="evidence" value="ECO:0007669"/>
    <property type="project" value="UniProtKB-UniRule"/>
</dbReference>
<evidence type="ECO:0000256" key="1">
    <source>
        <dbReference type="ARBA" id="ARBA00004496"/>
    </source>
</evidence>
<comment type="subcellular location">
    <subcellularLocation>
        <location evidence="1 11">Cytoplasm</location>
    </subcellularLocation>
</comment>
<feature type="binding site" evidence="12">
    <location>
        <begin position="266"/>
        <end position="267"/>
    </location>
    <ligand>
        <name>L-histidine</name>
        <dbReference type="ChEBI" id="CHEBI:57595"/>
    </ligand>
</feature>
<evidence type="ECO:0000259" key="13">
    <source>
        <dbReference type="PROSITE" id="PS50862"/>
    </source>
</evidence>
<dbReference type="HAMAP" id="MF_00127">
    <property type="entry name" value="His_tRNA_synth"/>
    <property type="match status" value="1"/>
</dbReference>
<accession>F8DGB9</accession>
<dbReference type="EC" id="6.1.1.21" evidence="11"/>
<gene>
    <name evidence="11 14" type="primary">hisS</name>
    <name evidence="14" type="ordered locus">HMPREF0833_11569</name>
</gene>
<dbReference type="InterPro" id="IPR004516">
    <property type="entry name" value="HisRS/HisZ"/>
</dbReference>
<comment type="catalytic activity">
    <reaction evidence="10 11">
        <text>tRNA(His) + L-histidine + ATP = L-histidyl-tRNA(His) + AMP + diphosphate + H(+)</text>
        <dbReference type="Rhea" id="RHEA:17313"/>
        <dbReference type="Rhea" id="RHEA-COMP:9665"/>
        <dbReference type="Rhea" id="RHEA-COMP:9689"/>
        <dbReference type="ChEBI" id="CHEBI:15378"/>
        <dbReference type="ChEBI" id="CHEBI:30616"/>
        <dbReference type="ChEBI" id="CHEBI:33019"/>
        <dbReference type="ChEBI" id="CHEBI:57595"/>
        <dbReference type="ChEBI" id="CHEBI:78442"/>
        <dbReference type="ChEBI" id="CHEBI:78527"/>
        <dbReference type="ChEBI" id="CHEBI:456215"/>
        <dbReference type="EC" id="6.1.1.21"/>
    </reaction>
</comment>
<dbReference type="GO" id="GO:0005737">
    <property type="term" value="C:cytoplasm"/>
    <property type="evidence" value="ECO:0007669"/>
    <property type="project" value="UniProtKB-SubCell"/>
</dbReference>
<dbReference type="Pfam" id="PF13393">
    <property type="entry name" value="tRNA-synt_His"/>
    <property type="match status" value="1"/>
</dbReference>
<protein>
    <recommendedName>
        <fullName evidence="11">Histidine--tRNA ligase</fullName>
        <ecNumber evidence="11">6.1.1.21</ecNumber>
    </recommendedName>
    <alternativeName>
        <fullName evidence="11">Histidyl-tRNA synthetase</fullName>
        <shortName evidence="11">HisRS</shortName>
    </alternativeName>
</protein>
<dbReference type="InterPro" id="IPR006195">
    <property type="entry name" value="aa-tRNA-synth_II"/>
</dbReference>
<feature type="binding site" evidence="12">
    <location>
        <position position="135"/>
    </location>
    <ligand>
        <name>L-histidine</name>
        <dbReference type="ChEBI" id="CHEBI:57595"/>
    </ligand>
</feature>
<dbReference type="InterPro" id="IPR036621">
    <property type="entry name" value="Anticodon-bd_dom_sf"/>
</dbReference>
<dbReference type="EMBL" id="CP002843">
    <property type="protein sequence ID" value="AEH56600.1"/>
    <property type="molecule type" value="Genomic_DNA"/>
</dbReference>
<feature type="domain" description="Aminoacyl-transfer RNA synthetases class-II family profile" evidence="13">
    <location>
        <begin position="26"/>
        <end position="327"/>
    </location>
</feature>
<dbReference type="PANTHER" id="PTHR43707:SF1">
    <property type="entry name" value="HISTIDINE--TRNA LIGASE, MITOCHONDRIAL-RELATED"/>
    <property type="match status" value="1"/>
</dbReference>
<dbReference type="PIRSF" id="PIRSF001549">
    <property type="entry name" value="His-tRNA_synth"/>
    <property type="match status" value="1"/>
</dbReference>
<evidence type="ECO:0000256" key="7">
    <source>
        <dbReference type="ARBA" id="ARBA00022840"/>
    </source>
</evidence>
<dbReference type="PANTHER" id="PTHR43707">
    <property type="entry name" value="HISTIDYL-TRNA SYNTHETASE"/>
    <property type="match status" value="1"/>
</dbReference>
<dbReference type="PROSITE" id="PS50862">
    <property type="entry name" value="AA_TRNA_LIGASE_II"/>
    <property type="match status" value="1"/>
</dbReference>
<feature type="binding site" evidence="12">
    <location>
        <position position="262"/>
    </location>
    <ligand>
        <name>L-histidine</name>
        <dbReference type="ChEBI" id="CHEBI:57595"/>
    </ligand>
</feature>